<protein>
    <submittedName>
        <fullName evidence="1">Sterol carrier protein</fullName>
    </submittedName>
</protein>
<comment type="caution">
    <text evidence="1">The sequence shown here is derived from an EMBL/GenBank/DDBJ whole genome shotgun (WGS) entry which is preliminary data.</text>
</comment>
<reference evidence="1 4" key="1">
    <citation type="submission" date="2015-09" db="EMBL/GenBank/DDBJ databases">
        <title>Draft genome sequence of Acidiplasma aeolicum DSM 18409.</title>
        <authorList>
            <person name="Hemp J."/>
        </authorList>
    </citation>
    <scope>NUCLEOTIDE SEQUENCE [LARGE SCALE GENOMIC DNA]</scope>
    <source>
        <strain evidence="1 4">V</strain>
    </source>
</reference>
<gene>
    <name evidence="2" type="ORF">AOG54_05950</name>
    <name evidence="1" type="ORF">SE19_02155</name>
</gene>
<evidence type="ECO:0000313" key="2">
    <source>
        <dbReference type="EMBL" id="KQB34010.1"/>
    </source>
</evidence>
<keyword evidence="3" id="KW-1185">Reference proteome</keyword>
<sequence length="135" mass="15792">MTLFCTEEWAEEFVDLLNNNKEYYINGKDWNDTITFGINADDKHPENWYLYLKLSGGKCIEYKCSENLNKLPESTFLYYGTYSNWIKLIKSQIDPIQGLITGEFHLRGPMMKIMNYTKAAEEMVSTASKIKTEFL</sequence>
<proteinExistence type="predicted"/>
<dbReference type="Gene3D" id="3.30.1050.10">
    <property type="entry name" value="SCP2 sterol-binding domain"/>
    <property type="match status" value="1"/>
</dbReference>
<dbReference type="PATRIC" id="fig|507754.4.peg.1006"/>
<accession>A0A0P9ET46</accession>
<reference evidence="2 3" key="2">
    <citation type="submission" date="2015-09" db="EMBL/GenBank/DDBJ databases">
        <title>Heavy metals and arsenic resistance mechanisms in polyextremophilic archaea of the family Ferroplasmaceae.</title>
        <authorList>
            <person name="Bulaev A.G."/>
            <person name="Kanygina A.V."/>
        </authorList>
    </citation>
    <scope>NUCLEOTIDE SEQUENCE [LARGE SCALE GENOMIC DNA]</scope>
    <source>
        <strain evidence="2 3">VT</strain>
    </source>
</reference>
<evidence type="ECO:0000313" key="1">
    <source>
        <dbReference type="EMBL" id="KPV47182.1"/>
    </source>
</evidence>
<dbReference type="RefSeq" id="WP_048101266.1">
    <property type="nucleotide sequence ID" value="NZ_JBBYJF010000047.1"/>
</dbReference>
<dbReference type="AlphaFoldDB" id="A0A0P9ET46"/>
<dbReference type="EMBL" id="LKBG01000262">
    <property type="protein sequence ID" value="KQB34010.1"/>
    <property type="molecule type" value="Genomic_DNA"/>
</dbReference>
<evidence type="ECO:0000313" key="4">
    <source>
        <dbReference type="Proteomes" id="UP000050515"/>
    </source>
</evidence>
<dbReference type="EMBL" id="LJCQ01000120">
    <property type="protein sequence ID" value="KPV47182.1"/>
    <property type="molecule type" value="Genomic_DNA"/>
</dbReference>
<dbReference type="GeneID" id="84221105"/>
<organism evidence="1 4">
    <name type="scientific">Acidiplasma aeolicum</name>
    <dbReference type="NCBI Taxonomy" id="507754"/>
    <lineage>
        <taxon>Archaea</taxon>
        <taxon>Methanobacteriati</taxon>
        <taxon>Thermoplasmatota</taxon>
        <taxon>Thermoplasmata</taxon>
        <taxon>Thermoplasmatales</taxon>
        <taxon>Ferroplasmaceae</taxon>
        <taxon>Acidiplasma</taxon>
    </lineage>
</organism>
<evidence type="ECO:0000313" key="3">
    <source>
        <dbReference type="Proteomes" id="UP000050320"/>
    </source>
</evidence>
<dbReference type="Proteomes" id="UP000050515">
    <property type="component" value="Unassembled WGS sequence"/>
</dbReference>
<name>A0A0P9ET46_9ARCH</name>
<dbReference type="InterPro" id="IPR036527">
    <property type="entry name" value="SCP2_sterol-bd_dom_sf"/>
</dbReference>
<dbReference type="SUPFAM" id="SSF55718">
    <property type="entry name" value="SCP-like"/>
    <property type="match status" value="1"/>
</dbReference>
<dbReference type="Proteomes" id="UP000050320">
    <property type="component" value="Unassembled WGS sequence"/>
</dbReference>
<dbReference type="OrthoDB" id="51304at2157"/>